<feature type="region of interest" description="Disordered" evidence="1">
    <location>
        <begin position="118"/>
        <end position="216"/>
    </location>
</feature>
<evidence type="ECO:0000313" key="3">
    <source>
        <dbReference type="Proteomes" id="UP001066276"/>
    </source>
</evidence>
<comment type="caution">
    <text evidence="2">The sequence shown here is derived from an EMBL/GenBank/DDBJ whole genome shotgun (WGS) entry which is preliminary data.</text>
</comment>
<gene>
    <name evidence="2" type="ORF">NDU88_004537</name>
</gene>
<feature type="region of interest" description="Disordered" evidence="1">
    <location>
        <begin position="60"/>
        <end position="96"/>
    </location>
</feature>
<dbReference type="EMBL" id="JANPWB010000001">
    <property type="protein sequence ID" value="KAJ1216939.1"/>
    <property type="molecule type" value="Genomic_DNA"/>
</dbReference>
<keyword evidence="3" id="KW-1185">Reference proteome</keyword>
<proteinExistence type="predicted"/>
<feature type="compositionally biased region" description="Polar residues" evidence="1">
    <location>
        <begin position="131"/>
        <end position="144"/>
    </location>
</feature>
<protein>
    <submittedName>
        <fullName evidence="2">Uncharacterized protein</fullName>
    </submittedName>
</protein>
<evidence type="ECO:0000313" key="2">
    <source>
        <dbReference type="EMBL" id="KAJ1216939.1"/>
    </source>
</evidence>
<organism evidence="2 3">
    <name type="scientific">Pleurodeles waltl</name>
    <name type="common">Iberian ribbed newt</name>
    <dbReference type="NCBI Taxonomy" id="8319"/>
    <lineage>
        <taxon>Eukaryota</taxon>
        <taxon>Metazoa</taxon>
        <taxon>Chordata</taxon>
        <taxon>Craniata</taxon>
        <taxon>Vertebrata</taxon>
        <taxon>Euteleostomi</taxon>
        <taxon>Amphibia</taxon>
        <taxon>Batrachia</taxon>
        <taxon>Caudata</taxon>
        <taxon>Salamandroidea</taxon>
        <taxon>Salamandridae</taxon>
        <taxon>Pleurodelinae</taxon>
        <taxon>Pleurodeles</taxon>
    </lineage>
</organism>
<feature type="compositionally biased region" description="Pro residues" evidence="1">
    <location>
        <begin position="169"/>
        <end position="181"/>
    </location>
</feature>
<feature type="compositionally biased region" description="Pro residues" evidence="1">
    <location>
        <begin position="195"/>
        <end position="204"/>
    </location>
</feature>
<name>A0AAV7WYK4_PLEWA</name>
<evidence type="ECO:0000256" key="1">
    <source>
        <dbReference type="SAM" id="MobiDB-lite"/>
    </source>
</evidence>
<sequence length="269" mass="28128">MLVGAGRLRVALPPNGQSMFNLNCPDGESPVVGIRGSPGSSHSHADYVFPGGCAHSCFPTGQPRGAPVPTPLQRRQSRSRRASGPAPRERGQPVTGKYFPRLFQLIIFRPGGFSSASSSGCSAWPYPGPQPQSGSKITGPSQCQVARVHRRPTPGPRLRSSGPVCSCRSPPPPQNGKPPGPARLGPDHQQGRGPSPAPGSPSPPGVCTRAETAPQRPRPPALVVLYVSRCRTAQSGASRIRISVGPSGAEQLSVRHVQLRGHAPGITDC</sequence>
<dbReference type="Proteomes" id="UP001066276">
    <property type="component" value="Chromosome 1_1"/>
</dbReference>
<accession>A0AAV7WYK4</accession>
<reference evidence="2" key="1">
    <citation type="journal article" date="2022" name="bioRxiv">
        <title>Sequencing and chromosome-scale assembly of the giantPleurodeles waltlgenome.</title>
        <authorList>
            <person name="Brown T."/>
            <person name="Elewa A."/>
            <person name="Iarovenko S."/>
            <person name="Subramanian E."/>
            <person name="Araus A.J."/>
            <person name="Petzold A."/>
            <person name="Susuki M."/>
            <person name="Suzuki K.-i.T."/>
            <person name="Hayashi T."/>
            <person name="Toyoda A."/>
            <person name="Oliveira C."/>
            <person name="Osipova E."/>
            <person name="Leigh N.D."/>
            <person name="Simon A."/>
            <person name="Yun M.H."/>
        </authorList>
    </citation>
    <scope>NUCLEOTIDE SEQUENCE</scope>
    <source>
        <strain evidence="2">20211129_DDA</strain>
        <tissue evidence="2">Liver</tissue>
    </source>
</reference>
<dbReference type="AlphaFoldDB" id="A0AAV7WYK4"/>